<evidence type="ECO:0008006" key="4">
    <source>
        <dbReference type="Google" id="ProtNLM"/>
    </source>
</evidence>
<gene>
    <name evidence="2" type="ORF">BKD09_42165</name>
</gene>
<evidence type="ECO:0000256" key="1">
    <source>
        <dbReference type="SAM" id="MobiDB-lite"/>
    </source>
</evidence>
<dbReference type="AlphaFoldDB" id="A0A1L3FNN4"/>
<proteinExistence type="predicted"/>
<sequence>MVSPVVGTITARRGARTTMTVTKIRTDVSAVKQLLASDKEFLKPLIQAAVQETLDAEMTETLGRRKASAARDGSAIAPATTHAP</sequence>
<accession>A0A1L3FNN4</accession>
<dbReference type="EMBL" id="CP017637">
    <property type="protein sequence ID" value="APG14947.1"/>
    <property type="molecule type" value="Genomic_DNA"/>
</dbReference>
<protein>
    <recommendedName>
        <fullName evidence="4">Transposase</fullName>
    </recommendedName>
</protein>
<evidence type="ECO:0000313" key="3">
    <source>
        <dbReference type="Proteomes" id="UP000181962"/>
    </source>
</evidence>
<dbReference type="Proteomes" id="UP000181962">
    <property type="component" value="Chromosome"/>
</dbReference>
<reference evidence="2 3" key="1">
    <citation type="submission" date="2016-11" db="EMBL/GenBank/DDBJ databases">
        <title>Complete Genome Sequence of Bradyrhizobium sp. strain J5, an isolated from soybean nodule in Hokkaido.</title>
        <authorList>
            <person name="Kanehara K."/>
        </authorList>
    </citation>
    <scope>NUCLEOTIDE SEQUENCE [LARGE SCALE GENOMIC DNA]</scope>
    <source>
        <strain evidence="2 3">J5</strain>
    </source>
</reference>
<evidence type="ECO:0000313" key="2">
    <source>
        <dbReference type="EMBL" id="APG14947.1"/>
    </source>
</evidence>
<organism evidence="2 3">
    <name type="scientific">Bradyrhizobium japonicum</name>
    <dbReference type="NCBI Taxonomy" id="375"/>
    <lineage>
        <taxon>Bacteria</taxon>
        <taxon>Pseudomonadati</taxon>
        <taxon>Pseudomonadota</taxon>
        <taxon>Alphaproteobacteria</taxon>
        <taxon>Hyphomicrobiales</taxon>
        <taxon>Nitrobacteraceae</taxon>
        <taxon>Bradyrhizobium</taxon>
    </lineage>
</organism>
<name>A0A1L3FNN4_BRAJP</name>
<feature type="region of interest" description="Disordered" evidence="1">
    <location>
        <begin position="61"/>
        <end position="84"/>
    </location>
</feature>